<name>A0A8H6HRC9_9AGAR</name>
<gene>
    <name evidence="2" type="ORF">DFP72DRAFT_851195</name>
</gene>
<keyword evidence="1" id="KW-0732">Signal</keyword>
<dbReference type="EMBL" id="JACGCI010000053">
    <property type="protein sequence ID" value="KAF6750942.1"/>
    <property type="molecule type" value="Genomic_DNA"/>
</dbReference>
<keyword evidence="3" id="KW-1185">Reference proteome</keyword>
<dbReference type="OrthoDB" id="2919015at2759"/>
<comment type="caution">
    <text evidence="2">The sequence shown here is derived from an EMBL/GenBank/DDBJ whole genome shotgun (WGS) entry which is preliminary data.</text>
</comment>
<feature type="chain" id="PRO_5034542271" evidence="1">
    <location>
        <begin position="21"/>
        <end position="132"/>
    </location>
</feature>
<organism evidence="2 3">
    <name type="scientific">Ephemerocybe angulata</name>
    <dbReference type="NCBI Taxonomy" id="980116"/>
    <lineage>
        <taxon>Eukaryota</taxon>
        <taxon>Fungi</taxon>
        <taxon>Dikarya</taxon>
        <taxon>Basidiomycota</taxon>
        <taxon>Agaricomycotina</taxon>
        <taxon>Agaricomycetes</taxon>
        <taxon>Agaricomycetidae</taxon>
        <taxon>Agaricales</taxon>
        <taxon>Agaricineae</taxon>
        <taxon>Psathyrellaceae</taxon>
        <taxon>Ephemerocybe</taxon>
    </lineage>
</organism>
<evidence type="ECO:0000313" key="3">
    <source>
        <dbReference type="Proteomes" id="UP000521943"/>
    </source>
</evidence>
<accession>A0A8H6HRC9</accession>
<sequence>MLFKFVTVATAFLSVVGASAVNLEARQVGQLATCTIVTTPSNPPNGGSLLDEFIILFNQEYSDDLPPGNAIVTGSTSFTGPSGGPYTVTKSLGATGLTADETRAIMRNWQGQTFAGRGEVGVTSWFINTVTC</sequence>
<feature type="signal peptide" evidence="1">
    <location>
        <begin position="1"/>
        <end position="20"/>
    </location>
</feature>
<evidence type="ECO:0000313" key="2">
    <source>
        <dbReference type="EMBL" id="KAF6750942.1"/>
    </source>
</evidence>
<reference evidence="2 3" key="1">
    <citation type="submission" date="2020-07" db="EMBL/GenBank/DDBJ databases">
        <title>Comparative genomics of pyrophilous fungi reveals a link between fire events and developmental genes.</title>
        <authorList>
            <consortium name="DOE Joint Genome Institute"/>
            <person name="Steindorff A.S."/>
            <person name="Carver A."/>
            <person name="Calhoun S."/>
            <person name="Stillman K."/>
            <person name="Liu H."/>
            <person name="Lipzen A."/>
            <person name="Pangilinan J."/>
            <person name="Labutti K."/>
            <person name="Bruns T.D."/>
            <person name="Grigoriev I.V."/>
        </authorList>
    </citation>
    <scope>NUCLEOTIDE SEQUENCE [LARGE SCALE GENOMIC DNA]</scope>
    <source>
        <strain evidence="2 3">CBS 144469</strain>
    </source>
</reference>
<dbReference type="Proteomes" id="UP000521943">
    <property type="component" value="Unassembled WGS sequence"/>
</dbReference>
<evidence type="ECO:0000256" key="1">
    <source>
        <dbReference type="SAM" id="SignalP"/>
    </source>
</evidence>
<dbReference type="AlphaFoldDB" id="A0A8H6HRC9"/>
<proteinExistence type="predicted"/>
<protein>
    <submittedName>
        <fullName evidence="2">Uncharacterized protein</fullName>
    </submittedName>
</protein>